<dbReference type="EMBL" id="AFYV02001589">
    <property type="protein sequence ID" value="KFG61482.1"/>
    <property type="molecule type" value="Genomic_DNA"/>
</dbReference>
<comment type="caution">
    <text evidence="2">The sequence shown here is derived from an EMBL/GenBank/DDBJ whole genome shotgun (WGS) entry which is preliminary data.</text>
</comment>
<proteinExistence type="predicted"/>
<reference evidence="2 3" key="1">
    <citation type="submission" date="2014-05" db="EMBL/GenBank/DDBJ databases">
        <authorList>
            <person name="Sibley D."/>
            <person name="Venepally P."/>
            <person name="Karamycheva S."/>
            <person name="Hadjithomas M."/>
            <person name="Khan A."/>
            <person name="Brunk B."/>
            <person name="Roos D."/>
            <person name="Caler E."/>
            <person name="Lorenzi H."/>
        </authorList>
    </citation>
    <scope>NUCLEOTIDE SEQUENCE [LARGE SCALE GENOMIC DNA]</scope>
    <source>
        <strain evidence="2 3">RUB</strain>
    </source>
</reference>
<evidence type="ECO:0000313" key="2">
    <source>
        <dbReference type="EMBL" id="KFG61482.1"/>
    </source>
</evidence>
<evidence type="ECO:0000256" key="1">
    <source>
        <dbReference type="SAM" id="MobiDB-lite"/>
    </source>
</evidence>
<feature type="region of interest" description="Disordered" evidence="1">
    <location>
        <begin position="38"/>
        <end position="123"/>
    </location>
</feature>
<protein>
    <submittedName>
        <fullName evidence="2">Uncharacterized protein</fullName>
    </submittedName>
</protein>
<organism evidence="2 3">
    <name type="scientific">Toxoplasma gondii RUB</name>
    <dbReference type="NCBI Taxonomy" id="935652"/>
    <lineage>
        <taxon>Eukaryota</taxon>
        <taxon>Sar</taxon>
        <taxon>Alveolata</taxon>
        <taxon>Apicomplexa</taxon>
        <taxon>Conoidasida</taxon>
        <taxon>Coccidia</taxon>
        <taxon>Eucoccidiorida</taxon>
        <taxon>Eimeriorina</taxon>
        <taxon>Sarcocystidae</taxon>
        <taxon>Toxoplasma</taxon>
    </lineage>
</organism>
<gene>
    <name evidence="2" type="ORF">TGRUB_431350</name>
</gene>
<accession>A0A086LXW4</accession>
<name>A0A086LXW4_TOXGO</name>
<feature type="compositionally biased region" description="Basic and acidic residues" evidence="1">
    <location>
        <begin position="98"/>
        <end position="123"/>
    </location>
</feature>
<feature type="compositionally biased region" description="Basic residues" evidence="1">
    <location>
        <begin position="84"/>
        <end position="97"/>
    </location>
</feature>
<evidence type="ECO:0000313" key="3">
    <source>
        <dbReference type="Proteomes" id="UP000028834"/>
    </source>
</evidence>
<dbReference type="AlphaFoldDB" id="A0A086LXW4"/>
<dbReference type="Proteomes" id="UP000028834">
    <property type="component" value="Unassembled WGS sequence"/>
</dbReference>
<sequence>MQLNELRVDLPTPIDASKAKLQLRVRHEDLRLAALRDRAPEYKTSLVEVPLPNLSSGGRRGSPCSAEGRDRAGRGAGQSEKTRASRLARKKGKGRKKKVEERAARRAERSDEMTEGSKEGKDH</sequence>
<dbReference type="VEuPathDB" id="ToxoDB:TGRUB_431350"/>